<dbReference type="AlphaFoldDB" id="A0AAP5IGV7"/>
<keyword evidence="2" id="KW-1185">Reference proteome</keyword>
<proteinExistence type="predicted"/>
<name>A0AAP5IGV7_9CYAN</name>
<accession>A0AAP5IGV7</accession>
<protein>
    <submittedName>
        <fullName evidence="1">Uncharacterized protein</fullName>
    </submittedName>
</protein>
<dbReference type="Proteomes" id="UP000667802">
    <property type="component" value="Unassembled WGS sequence"/>
</dbReference>
<dbReference type="EMBL" id="JAALHA020000046">
    <property type="protein sequence ID" value="MDR9900952.1"/>
    <property type="molecule type" value="Genomic_DNA"/>
</dbReference>
<organism evidence="1 2">
    <name type="scientific">Aetokthonos hydrillicola Thurmond2011</name>
    <dbReference type="NCBI Taxonomy" id="2712845"/>
    <lineage>
        <taxon>Bacteria</taxon>
        <taxon>Bacillati</taxon>
        <taxon>Cyanobacteriota</taxon>
        <taxon>Cyanophyceae</taxon>
        <taxon>Nostocales</taxon>
        <taxon>Hapalosiphonaceae</taxon>
        <taxon>Aetokthonos</taxon>
    </lineage>
</organism>
<comment type="caution">
    <text evidence="1">The sequence shown here is derived from an EMBL/GenBank/DDBJ whole genome shotgun (WGS) entry which is preliminary data.</text>
</comment>
<gene>
    <name evidence="1" type="ORF">G7B40_041815</name>
</gene>
<evidence type="ECO:0000313" key="1">
    <source>
        <dbReference type="EMBL" id="MDR9900952.1"/>
    </source>
</evidence>
<evidence type="ECO:0000313" key="2">
    <source>
        <dbReference type="Proteomes" id="UP000667802"/>
    </source>
</evidence>
<reference evidence="2" key="1">
    <citation type="journal article" date="2021" name="Science">
        <title>Hunting the eagle killer: A cyanobacterial neurotoxin causes vacuolar myelinopathy.</title>
        <authorList>
            <person name="Breinlinger S."/>
            <person name="Phillips T.J."/>
            <person name="Haram B.N."/>
            <person name="Mares J."/>
            <person name="Martinez Yerena J.A."/>
            <person name="Hrouzek P."/>
            <person name="Sobotka R."/>
            <person name="Henderson W.M."/>
            <person name="Schmieder P."/>
            <person name="Williams S.M."/>
            <person name="Lauderdale J.D."/>
            <person name="Wilde H.D."/>
            <person name="Gerrin W."/>
            <person name="Kust A."/>
            <person name="Washington J.W."/>
            <person name="Wagner C."/>
            <person name="Geier B."/>
            <person name="Liebeke M."/>
            <person name="Enke H."/>
            <person name="Niedermeyer T.H.J."/>
            <person name="Wilde S.B."/>
        </authorList>
    </citation>
    <scope>NUCLEOTIDE SEQUENCE [LARGE SCALE GENOMIC DNA]</scope>
    <source>
        <strain evidence="2">Thurmond2011</strain>
    </source>
</reference>
<dbReference type="RefSeq" id="WP_208345001.1">
    <property type="nucleotide sequence ID" value="NZ_CAWQFN010000568.1"/>
</dbReference>
<sequence>MSYNLNLSVEKLHVIGAITALYEEIHFKTHNTKKNFNLNKIISNLITSLVYYSKLQMNTWEDKRLQELVDKLAPQDLPIALTSIQIGNAMLGYYHERNRYLDKVDAFKLSKEKQEKGEF</sequence>